<dbReference type="GO" id="GO:0005524">
    <property type="term" value="F:ATP binding"/>
    <property type="evidence" value="ECO:0007669"/>
    <property type="project" value="InterPro"/>
</dbReference>
<dbReference type="Proteomes" id="UP000324233">
    <property type="component" value="Chromosome"/>
</dbReference>
<dbReference type="PROSITE" id="PS51146">
    <property type="entry name" value="KAIC"/>
    <property type="match status" value="2"/>
</dbReference>
<feature type="domain" description="KaiC" evidence="8">
    <location>
        <begin position="20"/>
        <end position="250"/>
    </location>
</feature>
<feature type="compositionally biased region" description="Basic and acidic residues" evidence="7">
    <location>
        <begin position="7"/>
        <end position="22"/>
    </location>
</feature>
<gene>
    <name evidence="9" type="primary">kaiC_2</name>
    <name evidence="9" type="ORF">OJF2_62170</name>
</gene>
<dbReference type="PIRSF" id="PIRSF039117">
    <property type="entry name" value="KaiC"/>
    <property type="match status" value="1"/>
</dbReference>
<dbReference type="RefSeq" id="WP_148597158.1">
    <property type="nucleotide sequence ID" value="NZ_CP042997.1"/>
</dbReference>
<dbReference type="InterPro" id="IPR003593">
    <property type="entry name" value="AAA+_ATPase"/>
</dbReference>
<protein>
    <recommendedName>
        <fullName evidence="1">non-specific serine/threonine protein kinase</fullName>
        <ecNumber evidence="1">2.7.11.1</ecNumber>
    </recommendedName>
</protein>
<dbReference type="GO" id="GO:0004674">
    <property type="term" value="F:protein serine/threonine kinase activity"/>
    <property type="evidence" value="ECO:0007669"/>
    <property type="project" value="UniProtKB-EC"/>
</dbReference>
<dbReference type="InterPro" id="IPR014774">
    <property type="entry name" value="KaiC-like_dom"/>
</dbReference>
<dbReference type="PANTHER" id="PTHR42926">
    <property type="match status" value="1"/>
</dbReference>
<feature type="region of interest" description="Disordered" evidence="7">
    <location>
        <begin position="1"/>
        <end position="22"/>
    </location>
</feature>
<dbReference type="InterPro" id="IPR030665">
    <property type="entry name" value="KaiC"/>
</dbReference>
<reference evidence="9 10" key="1">
    <citation type="submission" date="2019-08" db="EMBL/GenBank/DDBJ databases">
        <title>Deep-cultivation of Planctomycetes and their phenomic and genomic characterization uncovers novel biology.</title>
        <authorList>
            <person name="Wiegand S."/>
            <person name="Jogler M."/>
            <person name="Boedeker C."/>
            <person name="Pinto D."/>
            <person name="Vollmers J."/>
            <person name="Rivas-Marin E."/>
            <person name="Kohn T."/>
            <person name="Peeters S.H."/>
            <person name="Heuer A."/>
            <person name="Rast P."/>
            <person name="Oberbeckmann S."/>
            <person name="Bunk B."/>
            <person name="Jeske O."/>
            <person name="Meyerdierks A."/>
            <person name="Storesund J.E."/>
            <person name="Kallscheuer N."/>
            <person name="Luecker S."/>
            <person name="Lage O.M."/>
            <person name="Pohl T."/>
            <person name="Merkel B.J."/>
            <person name="Hornburger P."/>
            <person name="Mueller R.-W."/>
            <person name="Bruemmer F."/>
            <person name="Labrenz M."/>
            <person name="Spormann A.M."/>
            <person name="Op den Camp H."/>
            <person name="Overmann J."/>
            <person name="Amann R."/>
            <person name="Jetten M.S.M."/>
            <person name="Mascher T."/>
            <person name="Medema M.H."/>
            <person name="Devos D.P."/>
            <person name="Kaster A.-K."/>
            <person name="Ovreas L."/>
            <person name="Rohde M."/>
            <person name="Galperin M.Y."/>
            <person name="Jogler C."/>
        </authorList>
    </citation>
    <scope>NUCLEOTIDE SEQUENCE [LARGE SCALE GENOMIC DNA]</scope>
    <source>
        <strain evidence="9 10">OJF2</strain>
    </source>
</reference>
<evidence type="ECO:0000256" key="4">
    <source>
        <dbReference type="ARBA" id="ARBA00022737"/>
    </source>
</evidence>
<dbReference type="Gene3D" id="3.40.50.300">
    <property type="entry name" value="P-loop containing nucleotide triphosphate hydrolases"/>
    <property type="match status" value="2"/>
</dbReference>
<keyword evidence="4" id="KW-0677">Repeat</keyword>
<organism evidence="9 10">
    <name type="scientific">Aquisphaera giovannonii</name>
    <dbReference type="NCBI Taxonomy" id="406548"/>
    <lineage>
        <taxon>Bacteria</taxon>
        <taxon>Pseudomonadati</taxon>
        <taxon>Planctomycetota</taxon>
        <taxon>Planctomycetia</taxon>
        <taxon>Isosphaerales</taxon>
        <taxon>Isosphaeraceae</taxon>
        <taxon>Aquisphaera</taxon>
    </lineage>
</organism>
<evidence type="ECO:0000256" key="3">
    <source>
        <dbReference type="ARBA" id="ARBA00022679"/>
    </source>
</evidence>
<dbReference type="SMART" id="SM00382">
    <property type="entry name" value="AAA"/>
    <property type="match status" value="2"/>
</dbReference>
<evidence type="ECO:0000313" key="9">
    <source>
        <dbReference type="EMBL" id="QEH37626.1"/>
    </source>
</evidence>
<dbReference type="EC" id="2.7.11.1" evidence="1"/>
<evidence type="ECO:0000259" key="8">
    <source>
        <dbReference type="PROSITE" id="PS51146"/>
    </source>
</evidence>
<evidence type="ECO:0000256" key="5">
    <source>
        <dbReference type="ARBA" id="ARBA00022777"/>
    </source>
</evidence>
<dbReference type="Pfam" id="PF06745">
    <property type="entry name" value="ATPase"/>
    <property type="match status" value="2"/>
</dbReference>
<dbReference type="KEGG" id="agv:OJF2_62170"/>
<proteinExistence type="predicted"/>
<dbReference type="AlphaFoldDB" id="A0A5B9WAM4"/>
<feature type="domain" description="KaiC" evidence="8">
    <location>
        <begin position="256"/>
        <end position="491"/>
    </location>
</feature>
<evidence type="ECO:0000256" key="6">
    <source>
        <dbReference type="ARBA" id="ARBA00022801"/>
    </source>
</evidence>
<dbReference type="GO" id="GO:0016787">
    <property type="term" value="F:hydrolase activity"/>
    <property type="evidence" value="ECO:0007669"/>
    <property type="project" value="UniProtKB-KW"/>
</dbReference>
<evidence type="ECO:0000256" key="7">
    <source>
        <dbReference type="SAM" id="MobiDB-lite"/>
    </source>
</evidence>
<accession>A0A5B9WAM4</accession>
<dbReference type="InterPro" id="IPR051347">
    <property type="entry name" value="Circadian_clock_KaiC-rel"/>
</dbReference>
<name>A0A5B9WAM4_9BACT</name>
<dbReference type="InterPro" id="IPR010624">
    <property type="entry name" value="KaiC_dom"/>
</dbReference>
<keyword evidence="5 9" id="KW-0418">Kinase</keyword>
<keyword evidence="2" id="KW-0597">Phosphoprotein</keyword>
<evidence type="ECO:0000313" key="10">
    <source>
        <dbReference type="Proteomes" id="UP000324233"/>
    </source>
</evidence>
<evidence type="ECO:0000256" key="1">
    <source>
        <dbReference type="ARBA" id="ARBA00012513"/>
    </source>
</evidence>
<dbReference type="EMBL" id="CP042997">
    <property type="protein sequence ID" value="QEH37626.1"/>
    <property type="molecule type" value="Genomic_DNA"/>
</dbReference>
<evidence type="ECO:0000256" key="2">
    <source>
        <dbReference type="ARBA" id="ARBA00022553"/>
    </source>
</evidence>
<dbReference type="OrthoDB" id="248166at2"/>
<keyword evidence="3 9" id="KW-0808">Transferase</keyword>
<dbReference type="SUPFAM" id="SSF52540">
    <property type="entry name" value="P-loop containing nucleoside triphosphate hydrolases"/>
    <property type="match status" value="2"/>
</dbReference>
<sequence length="505" mass="56324">MAFHQIGEPEERQPPPEGPERVESGIPRLDYILKGGFLKGGTYNLIGPPGSGKTILGNQLCFNHIGRAGGRCVYISLLVESHAKMLRHLASLKFFDTGMIPERLYYVSGYSALREGGPDALLELIRATLRDRQATLLVVDGMESIRQFAEGEQKIKEFVHELQAFTALIGCTSLLMCFKDPSYSFTENAVVDGVIELSDQLIGPRAVRELVVHKFRGGDYLRGRHEVEITEGGIVIHPRTEIQFDKPPGQATEQRIRMPFGVAELDRMLFGGLPSGSTTALLGAPGTGKTLLGLSFLVEGARQGHHGTYFGFYEPPPRLLEKAGQVGIELEKYVEEGLIDVVWQPPLEHMLDSLAEQLLEKIREHQKPRRRLFFDGVEGFRAASVYPDRLPRFLSAFCNQLRASDVTAVMTEELPLFRPEIDMPNPELANVVETVILLRYVELRSQLYRLLSIMKMRESRYDTSIREFRITDEGLDVAASFESAEAILTGLGRATAAPSVKEDQP</sequence>
<dbReference type="PANTHER" id="PTHR42926:SF1">
    <property type="entry name" value="CIRCADIAN CLOCK OSCILLATOR PROTEIN KAIC 1"/>
    <property type="match status" value="1"/>
</dbReference>
<dbReference type="InterPro" id="IPR027417">
    <property type="entry name" value="P-loop_NTPase"/>
</dbReference>
<keyword evidence="10" id="KW-1185">Reference proteome</keyword>
<keyword evidence="6" id="KW-0378">Hydrolase</keyword>